<sequence length="419" mass="45045">MGYESLSTIVILVMVGIIMAIWLPRKTVDGMKTVMKHRSDRYSASLHLVDEQSGTTFNDADSPKTKGAIMPATQKEHGAYREYREYVANVRKLRRAAAHRRKLIAGALLTASVVVLVLAFVLHFSPWYTLVPAGLLALVCALGIHASKQARAWEAKVAAKEREHRRRQRMRPQAVKRQAEAAAAAQPAAVEAAQETGEETRTDVMEQREIRRALHQARVEQAEALARRHAAQDAAAAAVQAEPVAVQAEETAARVETSMDADGAAHAQLVVREEMNAYPPDETNELSEVSPASAVDAFDMAINQDLISFSLGAPRNGIEHPQQAPESLEIKSTKQVAKAEPKAAAAVDASAESVAESAAAGDSAADANDTPKEEAAAPSQINDSVAFHESERNATVEAPDETSDSLGSSLESILARRGN</sequence>
<feature type="transmembrane region" description="Helical" evidence="2">
    <location>
        <begin position="127"/>
        <end position="146"/>
    </location>
</feature>
<dbReference type="AlphaFoldDB" id="A0A2N5IYA9"/>
<organism evidence="3 4">
    <name type="scientific">Bifidobacterium anseris</name>
    <dbReference type="NCBI Taxonomy" id="2020963"/>
    <lineage>
        <taxon>Bacteria</taxon>
        <taxon>Bacillati</taxon>
        <taxon>Actinomycetota</taxon>
        <taxon>Actinomycetes</taxon>
        <taxon>Bifidobacteriales</taxon>
        <taxon>Bifidobacteriaceae</taxon>
        <taxon>Bifidobacterium</taxon>
    </lineage>
</organism>
<feature type="compositionally biased region" description="Basic and acidic residues" evidence="1">
    <location>
        <begin position="328"/>
        <end position="341"/>
    </location>
</feature>
<feature type="transmembrane region" description="Helical" evidence="2">
    <location>
        <begin position="6"/>
        <end position="23"/>
    </location>
</feature>
<keyword evidence="2" id="KW-0812">Transmembrane</keyword>
<dbReference type="Proteomes" id="UP000234935">
    <property type="component" value="Unassembled WGS sequence"/>
</dbReference>
<accession>A0A2N5IYA9</accession>
<protein>
    <recommendedName>
        <fullName evidence="5">YjbE family integral membrane protein</fullName>
    </recommendedName>
</protein>
<evidence type="ECO:0000256" key="2">
    <source>
        <dbReference type="SAM" id="Phobius"/>
    </source>
</evidence>
<comment type="caution">
    <text evidence="3">The sequence shown here is derived from an EMBL/GenBank/DDBJ whole genome shotgun (WGS) entry which is preliminary data.</text>
</comment>
<evidence type="ECO:0000313" key="4">
    <source>
        <dbReference type="Proteomes" id="UP000234935"/>
    </source>
</evidence>
<keyword evidence="2" id="KW-0472">Membrane</keyword>
<reference evidence="3 4" key="1">
    <citation type="submission" date="2017-07" db="EMBL/GenBank/DDBJ databases">
        <title>Bifidobacterium novel species.</title>
        <authorList>
            <person name="Lugli G.A."/>
            <person name="Milani C."/>
            <person name="Duranti S."/>
            <person name="Mangifesta M."/>
        </authorList>
    </citation>
    <scope>NUCLEOTIDE SEQUENCE [LARGE SCALE GENOMIC DNA]</scope>
    <source>
        <strain evidence="4">Goo31D</strain>
    </source>
</reference>
<proteinExistence type="predicted"/>
<feature type="region of interest" description="Disordered" evidence="1">
    <location>
        <begin position="162"/>
        <end position="187"/>
    </location>
</feature>
<evidence type="ECO:0000313" key="3">
    <source>
        <dbReference type="EMBL" id="PLS26934.1"/>
    </source>
</evidence>
<keyword evidence="4" id="KW-1185">Reference proteome</keyword>
<feature type="region of interest" description="Disordered" evidence="1">
    <location>
        <begin position="313"/>
        <end position="419"/>
    </location>
</feature>
<feature type="compositionally biased region" description="Low complexity" evidence="1">
    <location>
        <begin position="342"/>
        <end position="367"/>
    </location>
</feature>
<dbReference type="EMBL" id="NMYC01000005">
    <property type="protein sequence ID" value="PLS26934.1"/>
    <property type="molecule type" value="Genomic_DNA"/>
</dbReference>
<name>A0A2N5IYA9_9BIFI</name>
<dbReference type="OrthoDB" id="3243298at2"/>
<gene>
    <name evidence="3" type="ORF">CGZ88_1419</name>
</gene>
<feature type="compositionally biased region" description="Low complexity" evidence="1">
    <location>
        <begin position="171"/>
        <end position="187"/>
    </location>
</feature>
<keyword evidence="2" id="KW-1133">Transmembrane helix</keyword>
<evidence type="ECO:0008006" key="5">
    <source>
        <dbReference type="Google" id="ProtNLM"/>
    </source>
</evidence>
<feature type="transmembrane region" description="Helical" evidence="2">
    <location>
        <begin position="103"/>
        <end position="121"/>
    </location>
</feature>
<evidence type="ECO:0000256" key="1">
    <source>
        <dbReference type="SAM" id="MobiDB-lite"/>
    </source>
</evidence>